<dbReference type="GO" id="GO:0012505">
    <property type="term" value="C:endomembrane system"/>
    <property type="evidence" value="ECO:0007669"/>
    <property type="project" value="UniProtKB-SubCell"/>
</dbReference>
<evidence type="ECO:0000256" key="2">
    <source>
        <dbReference type="ARBA" id="ARBA00006613"/>
    </source>
</evidence>
<comment type="caution">
    <text evidence="7">The sequence shown here is derived from an EMBL/GenBank/DDBJ whole genome shotgun (WGS) entry which is preliminary data.</text>
</comment>
<dbReference type="InParanoid" id="A0A2P6NCQ9"/>
<dbReference type="GO" id="GO:0016192">
    <property type="term" value="P:vesicle-mediated transport"/>
    <property type="evidence" value="ECO:0007669"/>
    <property type="project" value="InterPro"/>
</dbReference>
<comment type="similarity">
    <text evidence="2">Belongs to the adaptor complexes large subunit family.</text>
</comment>
<dbReference type="EMBL" id="MDYQ01000120">
    <property type="protein sequence ID" value="PRP81728.1"/>
    <property type="molecule type" value="Genomic_DNA"/>
</dbReference>
<protein>
    <recommendedName>
        <fullName evidence="6">Clathrin/coatomer adaptor adaptin-like N-terminal domain-containing protein</fullName>
    </recommendedName>
</protein>
<dbReference type="STRING" id="1890364.A0A2P6NCQ9"/>
<dbReference type="InterPro" id="IPR026739">
    <property type="entry name" value="AP_beta"/>
</dbReference>
<gene>
    <name evidence="7" type="ORF">PROFUN_10828</name>
</gene>
<dbReference type="InterPro" id="IPR011989">
    <property type="entry name" value="ARM-like"/>
</dbReference>
<dbReference type="GO" id="GO:0006886">
    <property type="term" value="P:intracellular protein transport"/>
    <property type="evidence" value="ECO:0007669"/>
    <property type="project" value="InterPro"/>
</dbReference>
<keyword evidence="8" id="KW-1185">Reference proteome</keyword>
<organism evidence="7 8">
    <name type="scientific">Planoprotostelium fungivorum</name>
    <dbReference type="NCBI Taxonomy" id="1890364"/>
    <lineage>
        <taxon>Eukaryota</taxon>
        <taxon>Amoebozoa</taxon>
        <taxon>Evosea</taxon>
        <taxon>Variosea</taxon>
        <taxon>Cavosteliida</taxon>
        <taxon>Cavosteliaceae</taxon>
        <taxon>Planoprotostelium</taxon>
    </lineage>
</organism>
<evidence type="ECO:0000313" key="7">
    <source>
        <dbReference type="EMBL" id="PRP81728.1"/>
    </source>
</evidence>
<name>A0A2P6NCQ9_9EUKA</name>
<dbReference type="PANTHER" id="PTHR11134">
    <property type="entry name" value="ADAPTOR COMPLEX SUBUNIT BETA FAMILY MEMBER"/>
    <property type="match status" value="1"/>
</dbReference>
<evidence type="ECO:0000256" key="1">
    <source>
        <dbReference type="ARBA" id="ARBA00004308"/>
    </source>
</evidence>
<dbReference type="Pfam" id="PF01602">
    <property type="entry name" value="Adaptin_N"/>
    <property type="match status" value="1"/>
</dbReference>
<keyword evidence="4" id="KW-0653">Protein transport</keyword>
<accession>A0A2P6NCQ9</accession>
<feature type="domain" description="Clathrin/coatomer adaptor adaptin-like N-terminal" evidence="6">
    <location>
        <begin position="146"/>
        <end position="650"/>
    </location>
</feature>
<dbReference type="Gene3D" id="1.25.10.10">
    <property type="entry name" value="Leucine-rich Repeat Variant"/>
    <property type="match status" value="1"/>
</dbReference>
<reference evidence="7 8" key="1">
    <citation type="journal article" date="2018" name="Genome Biol. Evol.">
        <title>Multiple Roots of Fruiting Body Formation in Amoebozoa.</title>
        <authorList>
            <person name="Hillmann F."/>
            <person name="Forbes G."/>
            <person name="Novohradska S."/>
            <person name="Ferling I."/>
            <person name="Riege K."/>
            <person name="Groth M."/>
            <person name="Westermann M."/>
            <person name="Marz M."/>
            <person name="Spaller T."/>
            <person name="Winckler T."/>
            <person name="Schaap P."/>
            <person name="Glockner G."/>
        </authorList>
    </citation>
    <scope>NUCLEOTIDE SEQUENCE [LARGE SCALE GENOMIC DNA]</scope>
    <source>
        <strain evidence="7 8">Jena</strain>
    </source>
</reference>
<evidence type="ECO:0000256" key="4">
    <source>
        <dbReference type="ARBA" id="ARBA00022927"/>
    </source>
</evidence>
<evidence type="ECO:0000313" key="8">
    <source>
        <dbReference type="Proteomes" id="UP000241769"/>
    </source>
</evidence>
<dbReference type="SUPFAM" id="SSF48371">
    <property type="entry name" value="ARM repeat"/>
    <property type="match status" value="1"/>
</dbReference>
<dbReference type="AlphaFoldDB" id="A0A2P6NCQ9"/>
<dbReference type="Proteomes" id="UP000241769">
    <property type="component" value="Unassembled WGS sequence"/>
</dbReference>
<keyword evidence="3" id="KW-0813">Transport</keyword>
<proteinExistence type="inferred from homology"/>
<dbReference type="OrthoDB" id="10254310at2759"/>
<comment type="subcellular location">
    <subcellularLocation>
        <location evidence="1">Endomembrane system</location>
    </subcellularLocation>
</comment>
<dbReference type="InterPro" id="IPR002553">
    <property type="entry name" value="Clathrin/coatomer_adapt-like_N"/>
</dbReference>
<sequence>MCKFDVNLSGSIRFIVYSYFPNMSNTNNPSQSQRSKRFRQTQKDRLKYLNHLEPHFIEELSKNICRLRRDDARAFLVHHYATRDVCALQENMSRKHTRLTESQSSRIACCQLMDTQKDSSLHKEVEDVSRKLKGFSFNDAGDNIELLETVRRAVHLMTLGFDVSPLFPEIIKASNTKNIVQKRLCYLYLARCSAMQPETGLLTVNTFRKDCHDTNPLIRGLALRTMSSMRIPSIQDYTLPMIQNGMQDPISYVRKCAVMALGKIYDKDVDHISPESPFIVRLYEMIRDSDHQVVSNVLSVLDLLLSKKGGITVNRAILVYLCNRRKDFDEWGTITLLHTISRYKPKSTKEVYEIMSALDDHLDEQSPPVVAAAGKLFLRLSEGEDNLQTQVVARLRIPFMSILKRTEDPFSALKHIQLLVKRQPNLYEREYRQFFCKEGESVHEKKLRIEILRDIASSFNIQDIVCDITEYARDPNSHDVITQVSIESLASIALRLPQHKEMILKNLILLLHTNPTIMAGKIVIAMRDMIMAYPVIKEDIIELIPKCVPLVSTTEQICSMIWIIGEISDKKRVLSLGRLSPAYMIENFILKYDDHLQPVKLALLDASIKVFCSGASEMFPLFKILMTKASKDADVIVVDRCRFLYKLLQSVPPERLGEVTKRTESREEKKNVNYSITEKFNKNTSMYSDISAGVPS</sequence>
<evidence type="ECO:0000259" key="6">
    <source>
        <dbReference type="Pfam" id="PF01602"/>
    </source>
</evidence>
<evidence type="ECO:0000256" key="3">
    <source>
        <dbReference type="ARBA" id="ARBA00022448"/>
    </source>
</evidence>
<dbReference type="GO" id="GO:0030117">
    <property type="term" value="C:membrane coat"/>
    <property type="evidence" value="ECO:0007669"/>
    <property type="project" value="InterPro"/>
</dbReference>
<evidence type="ECO:0000256" key="5">
    <source>
        <dbReference type="ARBA" id="ARBA00023136"/>
    </source>
</evidence>
<dbReference type="InterPro" id="IPR016024">
    <property type="entry name" value="ARM-type_fold"/>
</dbReference>
<keyword evidence="5" id="KW-0472">Membrane</keyword>